<evidence type="ECO:0000256" key="8">
    <source>
        <dbReference type="ARBA" id="ARBA00023186"/>
    </source>
</evidence>
<keyword evidence="8" id="KW-0143">Chaperone</keyword>
<dbReference type="CDD" id="cd20070">
    <property type="entry name" value="5TM_YidC_Alb3"/>
    <property type="match status" value="1"/>
</dbReference>
<organism evidence="12 13">
    <name type="scientific">Candidatus Woesebacteria bacterium RBG_16_34_12</name>
    <dbReference type="NCBI Taxonomy" id="1802480"/>
    <lineage>
        <taxon>Bacteria</taxon>
        <taxon>Candidatus Woeseibacteriota</taxon>
    </lineage>
</organism>
<keyword evidence="2" id="KW-0813">Transport</keyword>
<gene>
    <name evidence="12" type="ORF">A2Z22_02945</name>
</gene>
<sequence>MGLAIIGFSLFLRILLNPLTKPYMDSMKKMKDLAPQLEKLKKKYKGDKIKQAQAQADFYREKGIKPGAGCLPYLLQIVILIALFNVFNKTLIANTNTKERFNELLYSNLKFEENAQINTKFLYLDVTKPDIIKIPAIPTALPGPILVLAALAQFLSAKIMTPFEKAEENIAKKTKETSDDMQVALQKSMTLTFPLFTLIIGMRFSSGLAIYWLIFSLSQFYQQYRTQGLGSLTPWLKKLNLLKSSSKE</sequence>
<comment type="similarity">
    <text evidence="9">Belongs to the OXA1/ALB3/YidC family.</text>
</comment>
<keyword evidence="6 10" id="KW-1133">Transmembrane helix</keyword>
<dbReference type="NCBIfam" id="TIGR03592">
    <property type="entry name" value="yidC_oxa1_cterm"/>
    <property type="match status" value="1"/>
</dbReference>
<keyword evidence="4 9" id="KW-0812">Transmembrane</keyword>
<dbReference type="EMBL" id="MGFS01000028">
    <property type="protein sequence ID" value="OGM10817.1"/>
    <property type="molecule type" value="Genomic_DNA"/>
</dbReference>
<feature type="transmembrane region" description="Helical" evidence="10">
    <location>
        <begin position="73"/>
        <end position="92"/>
    </location>
</feature>
<dbReference type="InterPro" id="IPR028055">
    <property type="entry name" value="YidC/Oxa/ALB_C"/>
</dbReference>
<comment type="subcellular location">
    <subcellularLocation>
        <location evidence="1">Cell membrane</location>
        <topology evidence="1">Multi-pass membrane protein</topology>
    </subcellularLocation>
    <subcellularLocation>
        <location evidence="9">Membrane</location>
        <topology evidence="9">Multi-pass membrane protein</topology>
    </subcellularLocation>
</comment>
<dbReference type="PANTHER" id="PTHR12428">
    <property type="entry name" value="OXA1"/>
    <property type="match status" value="1"/>
</dbReference>
<evidence type="ECO:0000256" key="7">
    <source>
        <dbReference type="ARBA" id="ARBA00023136"/>
    </source>
</evidence>
<dbReference type="AlphaFoldDB" id="A0A1F7X701"/>
<dbReference type="GO" id="GO:0051205">
    <property type="term" value="P:protein insertion into membrane"/>
    <property type="evidence" value="ECO:0007669"/>
    <property type="project" value="TreeGrafter"/>
</dbReference>
<keyword evidence="3" id="KW-1003">Cell membrane</keyword>
<evidence type="ECO:0000313" key="13">
    <source>
        <dbReference type="Proteomes" id="UP000177053"/>
    </source>
</evidence>
<evidence type="ECO:0000256" key="6">
    <source>
        <dbReference type="ARBA" id="ARBA00022989"/>
    </source>
</evidence>
<feature type="transmembrane region" description="Helical" evidence="10">
    <location>
        <begin position="191"/>
        <end position="214"/>
    </location>
</feature>
<keyword evidence="5" id="KW-0653">Protein transport</keyword>
<evidence type="ECO:0000256" key="9">
    <source>
        <dbReference type="RuleBase" id="RU003945"/>
    </source>
</evidence>
<protein>
    <recommendedName>
        <fullName evidence="11">Membrane insertase YidC/Oxa/ALB C-terminal domain-containing protein</fullName>
    </recommendedName>
</protein>
<dbReference type="InterPro" id="IPR001708">
    <property type="entry name" value="YidC/ALB3/OXA1/COX18"/>
</dbReference>
<dbReference type="Pfam" id="PF02096">
    <property type="entry name" value="60KD_IMP"/>
    <property type="match status" value="1"/>
</dbReference>
<evidence type="ECO:0000256" key="4">
    <source>
        <dbReference type="ARBA" id="ARBA00022692"/>
    </source>
</evidence>
<evidence type="ECO:0000256" key="2">
    <source>
        <dbReference type="ARBA" id="ARBA00022448"/>
    </source>
</evidence>
<dbReference type="InterPro" id="IPR047196">
    <property type="entry name" value="YidC_ALB_C"/>
</dbReference>
<comment type="caution">
    <text evidence="12">The sequence shown here is derived from an EMBL/GenBank/DDBJ whole genome shotgun (WGS) entry which is preliminary data.</text>
</comment>
<evidence type="ECO:0000313" key="12">
    <source>
        <dbReference type="EMBL" id="OGM10817.1"/>
    </source>
</evidence>
<dbReference type="PANTHER" id="PTHR12428:SF65">
    <property type="entry name" value="CYTOCHROME C OXIDASE ASSEMBLY PROTEIN COX18, MITOCHONDRIAL"/>
    <property type="match status" value="1"/>
</dbReference>
<reference evidence="12 13" key="1">
    <citation type="journal article" date="2016" name="Nat. Commun.">
        <title>Thousands of microbial genomes shed light on interconnected biogeochemical processes in an aquifer system.</title>
        <authorList>
            <person name="Anantharaman K."/>
            <person name="Brown C.T."/>
            <person name="Hug L.A."/>
            <person name="Sharon I."/>
            <person name="Castelle C.J."/>
            <person name="Probst A.J."/>
            <person name="Thomas B.C."/>
            <person name="Singh A."/>
            <person name="Wilkins M.J."/>
            <person name="Karaoz U."/>
            <person name="Brodie E.L."/>
            <person name="Williams K.H."/>
            <person name="Hubbard S.S."/>
            <person name="Banfield J.F."/>
        </authorList>
    </citation>
    <scope>NUCLEOTIDE SEQUENCE [LARGE SCALE GENOMIC DNA]</scope>
</reference>
<evidence type="ECO:0000256" key="3">
    <source>
        <dbReference type="ARBA" id="ARBA00022475"/>
    </source>
</evidence>
<accession>A0A1F7X701</accession>
<evidence type="ECO:0000256" key="10">
    <source>
        <dbReference type="SAM" id="Phobius"/>
    </source>
</evidence>
<dbReference type="GO" id="GO:0015031">
    <property type="term" value="P:protein transport"/>
    <property type="evidence" value="ECO:0007669"/>
    <property type="project" value="UniProtKB-KW"/>
</dbReference>
<evidence type="ECO:0000256" key="5">
    <source>
        <dbReference type="ARBA" id="ARBA00022927"/>
    </source>
</evidence>
<proteinExistence type="inferred from homology"/>
<dbReference type="Proteomes" id="UP000177053">
    <property type="component" value="Unassembled WGS sequence"/>
</dbReference>
<dbReference type="GO" id="GO:0032977">
    <property type="term" value="F:membrane insertase activity"/>
    <property type="evidence" value="ECO:0007669"/>
    <property type="project" value="InterPro"/>
</dbReference>
<keyword evidence="7 10" id="KW-0472">Membrane</keyword>
<feature type="domain" description="Membrane insertase YidC/Oxa/ALB C-terminal" evidence="11">
    <location>
        <begin position="1"/>
        <end position="225"/>
    </location>
</feature>
<name>A0A1F7X701_9BACT</name>
<evidence type="ECO:0000259" key="11">
    <source>
        <dbReference type="Pfam" id="PF02096"/>
    </source>
</evidence>
<dbReference type="GO" id="GO:0005886">
    <property type="term" value="C:plasma membrane"/>
    <property type="evidence" value="ECO:0007669"/>
    <property type="project" value="UniProtKB-SubCell"/>
</dbReference>
<evidence type="ECO:0000256" key="1">
    <source>
        <dbReference type="ARBA" id="ARBA00004651"/>
    </source>
</evidence>